<reference evidence="1" key="1">
    <citation type="journal article" date="2015" name="Nature">
        <title>Complex archaea that bridge the gap between prokaryotes and eukaryotes.</title>
        <authorList>
            <person name="Spang A."/>
            <person name="Saw J.H."/>
            <person name="Jorgensen S.L."/>
            <person name="Zaremba-Niedzwiedzka K."/>
            <person name="Martijn J."/>
            <person name="Lind A.E."/>
            <person name="van Eijk R."/>
            <person name="Schleper C."/>
            <person name="Guy L."/>
            <person name="Ettema T.J."/>
        </authorList>
    </citation>
    <scope>NUCLEOTIDE SEQUENCE</scope>
</reference>
<proteinExistence type="predicted"/>
<dbReference type="AlphaFoldDB" id="A0A0F9E751"/>
<protein>
    <submittedName>
        <fullName evidence="1">Uncharacterized protein</fullName>
    </submittedName>
</protein>
<feature type="non-terminal residue" evidence="1">
    <location>
        <position position="1"/>
    </location>
</feature>
<gene>
    <name evidence="1" type="ORF">LCGC14_2111050</name>
</gene>
<evidence type="ECO:0000313" key="1">
    <source>
        <dbReference type="EMBL" id="KKL69818.1"/>
    </source>
</evidence>
<name>A0A0F9E751_9ZZZZ</name>
<sequence length="45" mass="5686">IGYDYMQRMRLRINGETPWSIWQKWINDPDYLWIIRFEILEVLNV</sequence>
<organism evidence="1">
    <name type="scientific">marine sediment metagenome</name>
    <dbReference type="NCBI Taxonomy" id="412755"/>
    <lineage>
        <taxon>unclassified sequences</taxon>
        <taxon>metagenomes</taxon>
        <taxon>ecological metagenomes</taxon>
    </lineage>
</organism>
<accession>A0A0F9E751</accession>
<comment type="caution">
    <text evidence="1">The sequence shown here is derived from an EMBL/GenBank/DDBJ whole genome shotgun (WGS) entry which is preliminary data.</text>
</comment>
<dbReference type="EMBL" id="LAZR01026094">
    <property type="protein sequence ID" value="KKL69818.1"/>
    <property type="molecule type" value="Genomic_DNA"/>
</dbReference>